<gene>
    <name evidence="5" type="primary">rps13</name>
    <name evidence="5" type="ORF">TampMt_p031</name>
</gene>
<dbReference type="GeneID" id="36496164"/>
<evidence type="ECO:0000256" key="2">
    <source>
        <dbReference type="ARBA" id="ARBA00022980"/>
    </source>
</evidence>
<reference evidence="5" key="1">
    <citation type="journal article" date="2018" name="BMC Genomics">
        <title>Comparative mitochondrial genomics of cryptophyte algae: gene shuffling and dynamic mobile genetic elements.</title>
        <authorList>
            <person name="Kim J.I."/>
            <person name="Yoon H.S."/>
            <person name="Yi G."/>
            <person name="Shin W."/>
            <person name="Archibald J.M."/>
        </authorList>
    </citation>
    <scope>NUCLEOTIDE SEQUENCE</scope>
    <source>
        <strain evidence="5">HACCP-CR01</strain>
    </source>
</reference>
<keyword evidence="3 4" id="KW-0687">Ribonucleoprotein</keyword>
<organism evidence="5">
    <name type="scientific">Teleaulax amphioxeia</name>
    <dbReference type="NCBI Taxonomy" id="77931"/>
    <lineage>
        <taxon>Eukaryota</taxon>
        <taxon>Cryptophyceae</taxon>
        <taxon>Pyrenomonadales</taxon>
        <taxon>Geminigeraceae</taxon>
        <taxon>Teleaulax</taxon>
    </lineage>
</organism>
<name>A0A2P1E6N8_9CRYP</name>
<dbReference type="InterPro" id="IPR027437">
    <property type="entry name" value="Rbsml_uS13_C"/>
</dbReference>
<dbReference type="AlphaFoldDB" id="A0A2P1E6N8"/>
<comment type="similarity">
    <text evidence="1 4">Belongs to the universal ribosomal protein uS13 family.</text>
</comment>
<evidence type="ECO:0000256" key="4">
    <source>
        <dbReference type="RuleBase" id="RU003830"/>
    </source>
</evidence>
<dbReference type="PROSITE" id="PS50159">
    <property type="entry name" value="RIBOSOMAL_S13_2"/>
    <property type="match status" value="1"/>
</dbReference>
<proteinExistence type="inferred from homology"/>
<dbReference type="InterPro" id="IPR010979">
    <property type="entry name" value="Ribosomal_uS13-like_H2TH"/>
</dbReference>
<accession>A0A2P1E6N8</accession>
<keyword evidence="2 4" id="KW-0689">Ribosomal protein</keyword>
<dbReference type="Pfam" id="PF00416">
    <property type="entry name" value="Ribosomal_S13"/>
    <property type="match status" value="1"/>
</dbReference>
<dbReference type="Gene3D" id="4.10.910.10">
    <property type="entry name" value="30s ribosomal protein s13, domain 2"/>
    <property type="match status" value="1"/>
</dbReference>
<evidence type="ECO:0000313" key="5">
    <source>
        <dbReference type="EMBL" id="AVK94046.1"/>
    </source>
</evidence>
<evidence type="ECO:0000256" key="1">
    <source>
        <dbReference type="ARBA" id="ARBA00008080"/>
    </source>
</evidence>
<dbReference type="PIRSF" id="PIRSF002134">
    <property type="entry name" value="Ribosomal_S13"/>
    <property type="match status" value="1"/>
</dbReference>
<dbReference type="GO" id="GO:0006412">
    <property type="term" value="P:translation"/>
    <property type="evidence" value="ECO:0007669"/>
    <property type="project" value="InterPro"/>
</dbReference>
<keyword evidence="5" id="KW-0496">Mitochondrion</keyword>
<protein>
    <submittedName>
        <fullName evidence="5">Ribosomal protein S13</fullName>
    </submittedName>
</protein>
<dbReference type="GO" id="GO:0003723">
    <property type="term" value="F:RNA binding"/>
    <property type="evidence" value="ECO:0007669"/>
    <property type="project" value="InterPro"/>
</dbReference>
<dbReference type="InterPro" id="IPR001892">
    <property type="entry name" value="Ribosomal_uS13"/>
</dbReference>
<dbReference type="Gene3D" id="1.10.8.50">
    <property type="match status" value="1"/>
</dbReference>
<geneLocation type="mitochondrion" evidence="5"/>
<dbReference type="SUPFAM" id="SSF46946">
    <property type="entry name" value="S13-like H2TH domain"/>
    <property type="match status" value="1"/>
</dbReference>
<dbReference type="GO" id="GO:0005840">
    <property type="term" value="C:ribosome"/>
    <property type="evidence" value="ECO:0007669"/>
    <property type="project" value="UniProtKB-KW"/>
</dbReference>
<dbReference type="GO" id="GO:0003735">
    <property type="term" value="F:structural constituent of ribosome"/>
    <property type="evidence" value="ECO:0007669"/>
    <property type="project" value="InterPro"/>
</dbReference>
<dbReference type="EMBL" id="MG680944">
    <property type="protein sequence ID" value="AVK94046.1"/>
    <property type="molecule type" value="Genomic_DNA"/>
</dbReference>
<dbReference type="RefSeq" id="YP_009475784.1">
    <property type="nucleotide sequence ID" value="NC_037436.1"/>
</dbReference>
<evidence type="ECO:0000256" key="3">
    <source>
        <dbReference type="ARBA" id="ARBA00023274"/>
    </source>
</evidence>
<sequence>MVQIFGKVLSNKKRVDTALKNISGLNNHQIEKVCNELNIGLDCKITDLSQSHIIKLLKLLERNNLLIETSLKKDTQANSKRLIEIKSHRGLRFVRKRSSSKR</sequence>
<dbReference type="GO" id="GO:1990904">
    <property type="term" value="C:ribonucleoprotein complex"/>
    <property type="evidence" value="ECO:0007669"/>
    <property type="project" value="UniProtKB-KW"/>
</dbReference>